<feature type="transmembrane region" description="Helical" evidence="1">
    <location>
        <begin position="312"/>
        <end position="331"/>
    </location>
</feature>
<gene>
    <name evidence="3" type="ORF">ACFOY2_42980</name>
</gene>
<accession>A0ABV8GJS0</accession>
<keyword evidence="4" id="KW-1185">Reference proteome</keyword>
<evidence type="ECO:0000259" key="2">
    <source>
        <dbReference type="Pfam" id="PF04235"/>
    </source>
</evidence>
<dbReference type="InterPro" id="IPR007349">
    <property type="entry name" value="DUF418"/>
</dbReference>
<protein>
    <submittedName>
        <fullName evidence="3">DUF418 domain-containing protein</fullName>
    </submittedName>
</protein>
<dbReference type="PANTHER" id="PTHR30590">
    <property type="entry name" value="INNER MEMBRANE PROTEIN"/>
    <property type="match status" value="1"/>
</dbReference>
<evidence type="ECO:0000256" key="1">
    <source>
        <dbReference type="SAM" id="Phobius"/>
    </source>
</evidence>
<organism evidence="3 4">
    <name type="scientific">Nonomuraea purpurea</name>
    <dbReference type="NCBI Taxonomy" id="1849276"/>
    <lineage>
        <taxon>Bacteria</taxon>
        <taxon>Bacillati</taxon>
        <taxon>Actinomycetota</taxon>
        <taxon>Actinomycetes</taxon>
        <taxon>Streptosporangiales</taxon>
        <taxon>Streptosporangiaceae</taxon>
        <taxon>Nonomuraea</taxon>
    </lineage>
</organism>
<feature type="transmembrane region" description="Helical" evidence="1">
    <location>
        <begin position="188"/>
        <end position="213"/>
    </location>
</feature>
<evidence type="ECO:0000313" key="3">
    <source>
        <dbReference type="EMBL" id="MFC4014053.1"/>
    </source>
</evidence>
<dbReference type="Proteomes" id="UP001595851">
    <property type="component" value="Unassembled WGS sequence"/>
</dbReference>
<dbReference type="EMBL" id="JBHSBI010000032">
    <property type="protein sequence ID" value="MFC4014053.1"/>
    <property type="molecule type" value="Genomic_DNA"/>
</dbReference>
<keyword evidence="1" id="KW-0472">Membrane</keyword>
<feature type="transmembrane region" description="Helical" evidence="1">
    <location>
        <begin position="22"/>
        <end position="41"/>
    </location>
</feature>
<dbReference type="RefSeq" id="WP_379533904.1">
    <property type="nucleotide sequence ID" value="NZ_JBHSBI010000032.1"/>
</dbReference>
<feature type="transmembrane region" description="Helical" evidence="1">
    <location>
        <begin position="109"/>
        <end position="135"/>
    </location>
</feature>
<reference evidence="4" key="1">
    <citation type="journal article" date="2019" name="Int. J. Syst. Evol. Microbiol.">
        <title>The Global Catalogue of Microorganisms (GCM) 10K type strain sequencing project: providing services to taxonomists for standard genome sequencing and annotation.</title>
        <authorList>
            <consortium name="The Broad Institute Genomics Platform"/>
            <consortium name="The Broad Institute Genome Sequencing Center for Infectious Disease"/>
            <person name="Wu L."/>
            <person name="Ma J."/>
        </authorList>
    </citation>
    <scope>NUCLEOTIDE SEQUENCE [LARGE SCALE GENOMIC DNA]</scope>
    <source>
        <strain evidence="4">TBRC 1276</strain>
    </source>
</reference>
<dbReference type="InterPro" id="IPR052529">
    <property type="entry name" value="Bact_Transport_Assoc"/>
</dbReference>
<keyword evidence="1" id="KW-0812">Transmembrane</keyword>
<feature type="transmembrane region" description="Helical" evidence="1">
    <location>
        <begin position="269"/>
        <end position="291"/>
    </location>
</feature>
<name>A0ABV8GJS0_9ACTN</name>
<feature type="domain" description="DUF418" evidence="2">
    <location>
        <begin position="218"/>
        <end position="379"/>
    </location>
</feature>
<feature type="transmembrane region" description="Helical" evidence="1">
    <location>
        <begin position="234"/>
        <end position="257"/>
    </location>
</feature>
<dbReference type="PANTHER" id="PTHR30590:SF2">
    <property type="entry name" value="INNER MEMBRANE PROTEIN"/>
    <property type="match status" value="1"/>
</dbReference>
<keyword evidence="1" id="KW-1133">Transmembrane helix</keyword>
<feature type="transmembrane region" description="Helical" evidence="1">
    <location>
        <begin position="147"/>
        <end position="168"/>
    </location>
</feature>
<evidence type="ECO:0000313" key="4">
    <source>
        <dbReference type="Proteomes" id="UP001595851"/>
    </source>
</evidence>
<comment type="caution">
    <text evidence="3">The sequence shown here is derived from an EMBL/GenBank/DDBJ whole genome shotgun (WGS) entry which is preliminary data.</text>
</comment>
<dbReference type="Pfam" id="PF04235">
    <property type="entry name" value="DUF418"/>
    <property type="match status" value="1"/>
</dbReference>
<proteinExistence type="predicted"/>
<sequence>MATTTPRLNPVGESARRLAPDLARGVMLALIAVANSAVYLYDRPYGIRQHIIEHGVADRVASLLSMTFVDARAYPMFAALFGYGMVQIWNRRGDDAEGRRVLRRRSLWLLAFGAVHGVLLFSGDVLGVYGLVGLVLCRLLRVRDRTLLVIAAAWLVPTAVSSALVYSTPEGASERAFFWSFAVDDPTLAIALRAIEWVMTPIGLMGVGAAALVGVWAGRRDLLSEPGRLVRRAAVWGPLAGALGGAPVGLIAVGVLTVSDPVTVMALNALHAVTGIAGGLGYAAVIGLLAQRIGTRRGPVVTALAACGQRSMTCYLLQSVVFVALLSPYTAGLGGRLGSAATVALALVTWAGIVVVAELMRRSGVRGPAETLLRRLTYRRG</sequence>
<feature type="transmembrane region" description="Helical" evidence="1">
    <location>
        <begin position="337"/>
        <end position="357"/>
    </location>
</feature>